<evidence type="ECO:0000259" key="3">
    <source>
        <dbReference type="PROSITE" id="PS51471"/>
    </source>
</evidence>
<reference evidence="4 5" key="1">
    <citation type="submission" date="2020-02" db="EMBL/GenBank/DDBJ databases">
        <authorList>
            <person name="Ferguson B K."/>
        </authorList>
    </citation>
    <scope>NUCLEOTIDE SEQUENCE [LARGE SCALE GENOMIC DNA]</scope>
</reference>
<evidence type="ECO:0000256" key="1">
    <source>
        <dbReference type="RuleBase" id="RU003682"/>
    </source>
</evidence>
<dbReference type="InterPro" id="IPR044861">
    <property type="entry name" value="IPNS-like_FE2OG_OXY"/>
</dbReference>
<dbReference type="AlphaFoldDB" id="A0A6H5IUJ8"/>
<feature type="region of interest" description="Disordered" evidence="2">
    <location>
        <begin position="325"/>
        <end position="353"/>
    </location>
</feature>
<evidence type="ECO:0000313" key="5">
    <source>
        <dbReference type="Proteomes" id="UP000479190"/>
    </source>
</evidence>
<dbReference type="InterPro" id="IPR005123">
    <property type="entry name" value="Oxoglu/Fe-dep_dioxygenase_dom"/>
</dbReference>
<protein>
    <recommendedName>
        <fullName evidence="3">Fe2OG dioxygenase domain-containing protein</fullName>
    </recommendedName>
</protein>
<evidence type="ECO:0000313" key="4">
    <source>
        <dbReference type="EMBL" id="CAB0040582.1"/>
    </source>
</evidence>
<dbReference type="Proteomes" id="UP000479190">
    <property type="component" value="Unassembled WGS sequence"/>
</dbReference>
<dbReference type="GO" id="GO:0046872">
    <property type="term" value="F:metal ion binding"/>
    <property type="evidence" value="ECO:0007669"/>
    <property type="project" value="UniProtKB-KW"/>
</dbReference>
<organism evidence="4 5">
    <name type="scientific">Trichogramma brassicae</name>
    <dbReference type="NCBI Taxonomy" id="86971"/>
    <lineage>
        <taxon>Eukaryota</taxon>
        <taxon>Metazoa</taxon>
        <taxon>Ecdysozoa</taxon>
        <taxon>Arthropoda</taxon>
        <taxon>Hexapoda</taxon>
        <taxon>Insecta</taxon>
        <taxon>Pterygota</taxon>
        <taxon>Neoptera</taxon>
        <taxon>Endopterygota</taxon>
        <taxon>Hymenoptera</taxon>
        <taxon>Apocrita</taxon>
        <taxon>Proctotrupomorpha</taxon>
        <taxon>Chalcidoidea</taxon>
        <taxon>Trichogrammatidae</taxon>
        <taxon>Trichogramma</taxon>
    </lineage>
</organism>
<sequence length="379" mass="43206">MDYETYGYNFGIINSLNQQILDRSYCKPATMEVEPERETMLTRYELPVIDLAHVDHFCPQYSILQSTSEQLVKALTTKGICILVNHGIPLKKVRAAYQAMNSFLQLPEETIEKYSRDPDTNHGYIKPGMERMDKELQRQELRHAYNVSKLKGPLPDKEVPQFRAAIDDLSTELKQMTRLLLTSLAMGLGKNSQYMVSKHTKMLEEGNESTMRVLYYPPIKFVEPGVTRCGAHTDYGTLTLLIQDCEGGLEIQTPGKDTWTPLGHFPGAIIVNAGDILHHWTGGAVHAVNHRVVTYGSWMPRRHSLAFFVHPDNDAVIDEIKVLPKEEQQQQQQQQQQRRQQTQTDAAGQNNTHRKKFGSVLSIVLHLQRRFRETYGGSS</sequence>
<feature type="compositionally biased region" description="Low complexity" evidence="2">
    <location>
        <begin position="329"/>
        <end position="344"/>
    </location>
</feature>
<dbReference type="PROSITE" id="PS51471">
    <property type="entry name" value="FE2OG_OXY"/>
    <property type="match status" value="1"/>
</dbReference>
<proteinExistence type="inferred from homology"/>
<feature type="domain" description="Fe2OG dioxygenase" evidence="3">
    <location>
        <begin position="207"/>
        <end position="311"/>
    </location>
</feature>
<keyword evidence="5" id="KW-1185">Reference proteome</keyword>
<dbReference type="InterPro" id="IPR050231">
    <property type="entry name" value="Iron_ascorbate_oxido_reductase"/>
</dbReference>
<dbReference type="GO" id="GO:0016491">
    <property type="term" value="F:oxidoreductase activity"/>
    <property type="evidence" value="ECO:0007669"/>
    <property type="project" value="UniProtKB-KW"/>
</dbReference>
<keyword evidence="1" id="KW-0560">Oxidoreductase</keyword>
<name>A0A6H5IUJ8_9HYME</name>
<dbReference type="OrthoDB" id="288590at2759"/>
<keyword evidence="1" id="KW-0408">Iron</keyword>
<dbReference type="SUPFAM" id="SSF51197">
    <property type="entry name" value="Clavaminate synthase-like"/>
    <property type="match status" value="1"/>
</dbReference>
<dbReference type="PANTHER" id="PTHR47990">
    <property type="entry name" value="2-OXOGLUTARATE (2OG) AND FE(II)-DEPENDENT OXYGENASE SUPERFAMILY PROTEIN-RELATED"/>
    <property type="match status" value="1"/>
</dbReference>
<dbReference type="Pfam" id="PF14226">
    <property type="entry name" value="DIOX_N"/>
    <property type="match status" value="1"/>
</dbReference>
<keyword evidence="1" id="KW-0479">Metal-binding</keyword>
<evidence type="ECO:0000256" key="2">
    <source>
        <dbReference type="SAM" id="MobiDB-lite"/>
    </source>
</evidence>
<accession>A0A6H5IUJ8</accession>
<dbReference type="Gene3D" id="2.60.120.330">
    <property type="entry name" value="B-lactam Antibiotic, Isopenicillin N Synthase, Chain"/>
    <property type="match status" value="1"/>
</dbReference>
<dbReference type="InterPro" id="IPR026992">
    <property type="entry name" value="DIOX_N"/>
</dbReference>
<gene>
    <name evidence="4" type="ORF">TBRA_LOCUS12280</name>
</gene>
<dbReference type="EMBL" id="CADCXV010001037">
    <property type="protein sequence ID" value="CAB0040582.1"/>
    <property type="molecule type" value="Genomic_DNA"/>
</dbReference>
<dbReference type="InterPro" id="IPR027443">
    <property type="entry name" value="IPNS-like_sf"/>
</dbReference>
<comment type="similarity">
    <text evidence="1">Belongs to the iron/ascorbate-dependent oxidoreductase family.</text>
</comment>
<dbReference type="Pfam" id="PF03171">
    <property type="entry name" value="2OG-FeII_Oxy"/>
    <property type="match status" value="1"/>
</dbReference>